<name>A0AAU9CG14_9GAMM</name>
<keyword evidence="4" id="KW-0808">Transferase</keyword>
<sequence>MTRWIIVSIPRQRLFLLDNGIKIREYPVSTARNGCGERIGSGCTPRGWHYVRAKIGTGLPRYAVLVGRRFTGEIYSPQLAQRYPKRDWILSRILWLCGLEPGFNRLGERDTFRRYIYIHGSPDHLIDGRPGSCGCIRMRNADVQELYDRIEPGTRVWITESGDQSTWPSLPVR</sequence>
<feature type="domain" description="L,D-TPase catalytic" evidence="10">
    <location>
        <begin position="3"/>
        <end position="159"/>
    </location>
</feature>
<dbReference type="Pfam" id="PF03734">
    <property type="entry name" value="YkuD"/>
    <property type="match status" value="1"/>
</dbReference>
<evidence type="ECO:0000256" key="2">
    <source>
        <dbReference type="ARBA" id="ARBA00005992"/>
    </source>
</evidence>
<dbReference type="PANTHER" id="PTHR30582:SF24">
    <property type="entry name" value="L,D-TRANSPEPTIDASE ERFK_SRFK-RELATED"/>
    <property type="match status" value="1"/>
</dbReference>
<dbReference type="InterPro" id="IPR038063">
    <property type="entry name" value="Transpep_catalytic_dom"/>
</dbReference>
<feature type="active site" description="Nucleophile" evidence="9">
    <location>
        <position position="135"/>
    </location>
</feature>
<dbReference type="RefSeq" id="WP_317704343.1">
    <property type="nucleotide sequence ID" value="NZ_AP024714.1"/>
</dbReference>
<evidence type="ECO:0000256" key="4">
    <source>
        <dbReference type="ARBA" id="ARBA00022679"/>
    </source>
</evidence>
<keyword evidence="5" id="KW-0378">Hydrolase</keyword>
<dbReference type="GO" id="GO:0018104">
    <property type="term" value="P:peptidoglycan-protein cross-linking"/>
    <property type="evidence" value="ECO:0007669"/>
    <property type="project" value="TreeGrafter"/>
</dbReference>
<evidence type="ECO:0000256" key="8">
    <source>
        <dbReference type="ARBA" id="ARBA00023316"/>
    </source>
</evidence>
<dbReference type="Proteomes" id="UP001321825">
    <property type="component" value="Chromosome"/>
</dbReference>
<evidence type="ECO:0000313" key="12">
    <source>
        <dbReference type="Proteomes" id="UP001321825"/>
    </source>
</evidence>
<dbReference type="AlphaFoldDB" id="A0AAU9CG14"/>
<comment type="similarity">
    <text evidence="2">Belongs to the YkuD family.</text>
</comment>
<keyword evidence="8 9" id="KW-0961">Cell wall biogenesis/degradation</keyword>
<evidence type="ECO:0000256" key="5">
    <source>
        <dbReference type="ARBA" id="ARBA00022801"/>
    </source>
</evidence>
<evidence type="ECO:0000259" key="10">
    <source>
        <dbReference type="PROSITE" id="PS52029"/>
    </source>
</evidence>
<dbReference type="EMBL" id="AP024714">
    <property type="protein sequence ID" value="BCX81920.1"/>
    <property type="molecule type" value="Genomic_DNA"/>
</dbReference>
<dbReference type="GO" id="GO:0071555">
    <property type="term" value="P:cell wall organization"/>
    <property type="evidence" value="ECO:0007669"/>
    <property type="project" value="UniProtKB-UniRule"/>
</dbReference>
<evidence type="ECO:0000256" key="9">
    <source>
        <dbReference type="PROSITE-ProRule" id="PRU01373"/>
    </source>
</evidence>
<feature type="active site" description="Proton donor/acceptor" evidence="9">
    <location>
        <position position="119"/>
    </location>
</feature>
<protein>
    <submittedName>
        <fullName evidence="11">L,D-transpeptidase YbiS</fullName>
    </submittedName>
</protein>
<keyword evidence="3" id="KW-0328">Glycosyltransferase</keyword>
<accession>A0AAU9CG14</accession>
<comment type="pathway">
    <text evidence="1 9">Cell wall biogenesis; peptidoglycan biosynthesis.</text>
</comment>
<organism evidence="11 12">
    <name type="scientific">Methylomarinovum caldicuralii</name>
    <dbReference type="NCBI Taxonomy" id="438856"/>
    <lineage>
        <taxon>Bacteria</taxon>
        <taxon>Pseudomonadati</taxon>
        <taxon>Pseudomonadota</taxon>
        <taxon>Gammaproteobacteria</taxon>
        <taxon>Methylococcales</taxon>
        <taxon>Methylothermaceae</taxon>
        <taxon>Methylomarinovum</taxon>
    </lineage>
</organism>
<reference evidence="12" key="1">
    <citation type="journal article" date="2024" name="Int. J. Syst. Evol. Microbiol.">
        <title>Methylomarinovum tepidoasis sp. nov., a moderately thermophilic methanotroph of the family Methylothermaceae isolated from a deep-sea hydrothermal field.</title>
        <authorList>
            <person name="Hirayama H."/>
            <person name="Takaki Y."/>
            <person name="Abe M."/>
            <person name="Miyazaki M."/>
            <person name="Uematsu K."/>
            <person name="Matsui Y."/>
            <person name="Takai K."/>
        </authorList>
    </citation>
    <scope>NUCLEOTIDE SEQUENCE [LARGE SCALE GENOMIC DNA]</scope>
    <source>
        <strain evidence="12">IT-9</strain>
    </source>
</reference>
<dbReference type="KEGG" id="mcau:MIT9_P1502"/>
<dbReference type="PANTHER" id="PTHR30582">
    <property type="entry name" value="L,D-TRANSPEPTIDASE"/>
    <property type="match status" value="1"/>
</dbReference>
<evidence type="ECO:0000256" key="7">
    <source>
        <dbReference type="ARBA" id="ARBA00022984"/>
    </source>
</evidence>
<dbReference type="GO" id="GO:0071972">
    <property type="term" value="F:peptidoglycan L,D-transpeptidase activity"/>
    <property type="evidence" value="ECO:0007669"/>
    <property type="project" value="TreeGrafter"/>
</dbReference>
<dbReference type="InterPro" id="IPR050979">
    <property type="entry name" value="LD-transpeptidase"/>
</dbReference>
<dbReference type="GO" id="GO:0016757">
    <property type="term" value="F:glycosyltransferase activity"/>
    <property type="evidence" value="ECO:0007669"/>
    <property type="project" value="UniProtKB-KW"/>
</dbReference>
<keyword evidence="7 9" id="KW-0573">Peptidoglycan synthesis</keyword>
<evidence type="ECO:0000313" key="11">
    <source>
        <dbReference type="EMBL" id="BCX81920.1"/>
    </source>
</evidence>
<dbReference type="InterPro" id="IPR005490">
    <property type="entry name" value="LD_TPept_cat_dom"/>
</dbReference>
<dbReference type="Gene3D" id="2.40.440.10">
    <property type="entry name" value="L,D-transpeptidase catalytic domain-like"/>
    <property type="match status" value="1"/>
</dbReference>
<dbReference type="CDD" id="cd16913">
    <property type="entry name" value="YkuD_like"/>
    <property type="match status" value="1"/>
</dbReference>
<evidence type="ECO:0000256" key="6">
    <source>
        <dbReference type="ARBA" id="ARBA00022960"/>
    </source>
</evidence>
<dbReference type="PROSITE" id="PS52029">
    <property type="entry name" value="LD_TPASE"/>
    <property type="match status" value="1"/>
</dbReference>
<evidence type="ECO:0000256" key="3">
    <source>
        <dbReference type="ARBA" id="ARBA00022676"/>
    </source>
</evidence>
<dbReference type="SUPFAM" id="SSF141523">
    <property type="entry name" value="L,D-transpeptidase catalytic domain-like"/>
    <property type="match status" value="1"/>
</dbReference>
<dbReference type="GO" id="GO:0005576">
    <property type="term" value="C:extracellular region"/>
    <property type="evidence" value="ECO:0007669"/>
    <property type="project" value="TreeGrafter"/>
</dbReference>
<keyword evidence="12" id="KW-1185">Reference proteome</keyword>
<gene>
    <name evidence="11" type="ORF">MIT9_P1502</name>
</gene>
<proteinExistence type="inferred from homology"/>
<keyword evidence="6 9" id="KW-0133">Cell shape</keyword>
<dbReference type="GO" id="GO:0008360">
    <property type="term" value="P:regulation of cell shape"/>
    <property type="evidence" value="ECO:0007669"/>
    <property type="project" value="UniProtKB-UniRule"/>
</dbReference>
<evidence type="ECO:0000256" key="1">
    <source>
        <dbReference type="ARBA" id="ARBA00004752"/>
    </source>
</evidence>